<dbReference type="AlphaFoldDB" id="A0A0F9IN45"/>
<proteinExistence type="predicted"/>
<name>A0A0F9IN45_9ZZZZ</name>
<accession>A0A0F9IN45</accession>
<evidence type="ECO:0008006" key="2">
    <source>
        <dbReference type="Google" id="ProtNLM"/>
    </source>
</evidence>
<gene>
    <name evidence="1" type="ORF">LCGC14_1558880</name>
</gene>
<reference evidence="1" key="1">
    <citation type="journal article" date="2015" name="Nature">
        <title>Complex archaea that bridge the gap between prokaryotes and eukaryotes.</title>
        <authorList>
            <person name="Spang A."/>
            <person name="Saw J.H."/>
            <person name="Jorgensen S.L."/>
            <person name="Zaremba-Niedzwiedzka K."/>
            <person name="Martijn J."/>
            <person name="Lind A.E."/>
            <person name="van Eijk R."/>
            <person name="Schleper C."/>
            <person name="Guy L."/>
            <person name="Ettema T.J."/>
        </authorList>
    </citation>
    <scope>NUCLEOTIDE SEQUENCE</scope>
</reference>
<protein>
    <recommendedName>
        <fullName evidence="2">AsmA-like C-terminal domain-containing protein</fullName>
    </recommendedName>
</protein>
<sequence>MLAFAALLLMVYGYWELTNDARVKEKVVAYLTRRVAGGRVELTRAQFSLFGGIRVENLRVYLPGDTSSPFFEAGTVVLHHRPWSLLFRGRLAPTEIVCAEPRVTLVEDVRTGKLNVMSLFPLVGRARSNAAGPDLSSLPSIRLRNGELIREDLEDGQALPVGRWQGLNVALFVDASEGVYRLQFEGPPDAKPTIRGSGTVDLATGVTRVDGSIGLERLDNALPRKYRKWRRRYKLTGQVHWTGQAHVPVTTTTAGVPERLNLRLNDVAMELPPEEGGVKLVGVKGELVVDRQGVQIKRLTGRLAKAGGAVFTLQGRYHGYEPTSPYKMELKIDGLVLPMAEALARAWGPTYAEFSARMKPSGPVSVTGTVRRDAAGKVTVAGSIELRGLSLTAPQWSVPLKDVTGRISLAEDGAISLDVRGRHGSAAVTVTGRVAGSGDQADYNVRIAVDGFTFSKDIYTLLPESYRRLWDEFAPRGRADFVADLRRGGDGPTKRSVSLTMNFDGGASIEYRRFPYRLENVKGQIVMTPEGATIRSLRGSTGRMECLLKGQVRRKDGRYEVDITLDATGVPLDGR</sequence>
<dbReference type="EMBL" id="LAZR01012017">
    <property type="protein sequence ID" value="KKM47175.1"/>
    <property type="molecule type" value="Genomic_DNA"/>
</dbReference>
<feature type="non-terminal residue" evidence="1">
    <location>
        <position position="575"/>
    </location>
</feature>
<comment type="caution">
    <text evidence="1">The sequence shown here is derived from an EMBL/GenBank/DDBJ whole genome shotgun (WGS) entry which is preliminary data.</text>
</comment>
<evidence type="ECO:0000313" key="1">
    <source>
        <dbReference type="EMBL" id="KKM47175.1"/>
    </source>
</evidence>
<organism evidence="1">
    <name type="scientific">marine sediment metagenome</name>
    <dbReference type="NCBI Taxonomy" id="412755"/>
    <lineage>
        <taxon>unclassified sequences</taxon>
        <taxon>metagenomes</taxon>
        <taxon>ecological metagenomes</taxon>
    </lineage>
</organism>